<dbReference type="RefSeq" id="XP_001276910.1">
    <property type="nucleotide sequence ID" value="XM_001276909.1"/>
</dbReference>
<proteinExistence type="predicted"/>
<dbReference type="PANTHER" id="PTHR46224:SF6">
    <property type="entry name" value="ANKYRIN REPEAT FAMILY PROTEIN"/>
    <property type="match status" value="1"/>
</dbReference>
<evidence type="ECO:0000313" key="3">
    <source>
        <dbReference type="Proteomes" id="UP000001542"/>
    </source>
</evidence>
<dbReference type="Proteomes" id="UP000001542">
    <property type="component" value="Unassembled WGS sequence"/>
</dbReference>
<dbReference type="Gene3D" id="1.25.40.20">
    <property type="entry name" value="Ankyrin repeat-containing domain"/>
    <property type="match status" value="1"/>
</dbReference>
<accession>A2D7E5</accession>
<evidence type="ECO:0000313" key="2">
    <source>
        <dbReference type="EMBL" id="EAY23662.1"/>
    </source>
</evidence>
<reference evidence="2" key="1">
    <citation type="submission" date="2006-10" db="EMBL/GenBank/DDBJ databases">
        <authorList>
            <person name="Amadeo P."/>
            <person name="Zhao Q."/>
            <person name="Wortman J."/>
            <person name="Fraser-Liggett C."/>
            <person name="Carlton J."/>
        </authorList>
    </citation>
    <scope>NUCLEOTIDE SEQUENCE</scope>
    <source>
        <strain evidence="2">G3</strain>
    </source>
</reference>
<keyword evidence="3" id="KW-1185">Reference proteome</keyword>
<dbReference type="VEuPathDB" id="TrichDB:TVAGG3_0992900"/>
<organism evidence="2 3">
    <name type="scientific">Trichomonas vaginalis (strain ATCC PRA-98 / G3)</name>
    <dbReference type="NCBI Taxonomy" id="412133"/>
    <lineage>
        <taxon>Eukaryota</taxon>
        <taxon>Metamonada</taxon>
        <taxon>Parabasalia</taxon>
        <taxon>Trichomonadida</taxon>
        <taxon>Trichomonadidae</taxon>
        <taxon>Trichomonas</taxon>
    </lineage>
</organism>
<dbReference type="InterPro" id="IPR020683">
    <property type="entry name" value="DUF3447"/>
</dbReference>
<dbReference type="InterPro" id="IPR051616">
    <property type="entry name" value="Cul2-RING_E3_ligase_SR"/>
</dbReference>
<sequence>MIANIDSLIKNNIEQFCLVEDLVWDLSQENLEENEQKLIQILKETSMQKYVIHTISAATKYRPTINNILLKLTEILQNEFPIFTELLDSWKQSVPSEIEEHLMSDDVEYFKNDTKSENKENNFELSALYGAVNVFNYFLSEEMAINSKTAKNASISGKMDILKEILSKKKNYTGTIVQYSLISHQNENLDLLATKDSPKLKMSINDLFTRSNIHAISKLVSLNSILTKDNFKLVQFAIQMESPQLLDFFCVKLEVKLSSDTSNFENIYKLIFQVKNNRPELISKLLLNGLSPRAMLNIEDIYHDPLSLAITNKDEQTAMILLEHGANPSFYLITKGKTYPMLCLAIKHKLFNLAERLIPITDVNEPTYVLNQNNHKIYKKNPLIYAIKYQNLNLCGKLLENGADPNYDLLEYSPFAYCGKTSNIEYFSFLFSHAQVDATKKHDFVILQNTPLSCCIKNHNVEMTKLILDIGFNPWSPFVDTTEMRIVNHLDYAKKFGNQEIVQIIEERMKKYQSVCEKFKAIESVQLDQKGFTKPFISKEDLNKLHRGFVYTAKIKMMGSEELIQAFNFLHGIGVISDIIKL</sequence>
<dbReference type="SMR" id="A2D7E5"/>
<dbReference type="VEuPathDB" id="TrichDB:TVAG_119990"/>
<reference evidence="2" key="2">
    <citation type="journal article" date="2007" name="Science">
        <title>Draft genome sequence of the sexually transmitted pathogen Trichomonas vaginalis.</title>
        <authorList>
            <person name="Carlton J.M."/>
            <person name="Hirt R.P."/>
            <person name="Silva J.C."/>
            <person name="Delcher A.L."/>
            <person name="Schatz M."/>
            <person name="Zhao Q."/>
            <person name="Wortman J.R."/>
            <person name="Bidwell S.L."/>
            <person name="Alsmark U.C.M."/>
            <person name="Besteiro S."/>
            <person name="Sicheritz-Ponten T."/>
            <person name="Noel C.J."/>
            <person name="Dacks J.B."/>
            <person name="Foster P.G."/>
            <person name="Simillion C."/>
            <person name="Van de Peer Y."/>
            <person name="Miranda-Saavedra D."/>
            <person name="Barton G.J."/>
            <person name="Westrop G.D."/>
            <person name="Mueller S."/>
            <person name="Dessi D."/>
            <person name="Fiori P.L."/>
            <person name="Ren Q."/>
            <person name="Paulsen I."/>
            <person name="Zhang H."/>
            <person name="Bastida-Corcuera F.D."/>
            <person name="Simoes-Barbosa A."/>
            <person name="Brown M.T."/>
            <person name="Hayes R.D."/>
            <person name="Mukherjee M."/>
            <person name="Okumura C.Y."/>
            <person name="Schneider R."/>
            <person name="Smith A.J."/>
            <person name="Vanacova S."/>
            <person name="Villalvazo M."/>
            <person name="Haas B.J."/>
            <person name="Pertea M."/>
            <person name="Feldblyum T.V."/>
            <person name="Utterback T.R."/>
            <person name="Shu C.L."/>
            <person name="Osoegawa K."/>
            <person name="de Jong P.J."/>
            <person name="Hrdy I."/>
            <person name="Horvathova L."/>
            <person name="Zubacova Z."/>
            <person name="Dolezal P."/>
            <person name="Malik S.B."/>
            <person name="Logsdon J.M. Jr."/>
            <person name="Henze K."/>
            <person name="Gupta A."/>
            <person name="Wang C.C."/>
            <person name="Dunne R.L."/>
            <person name="Upcroft J.A."/>
            <person name="Upcroft P."/>
            <person name="White O."/>
            <person name="Salzberg S.L."/>
            <person name="Tang P."/>
            <person name="Chiu C.-H."/>
            <person name="Lee Y.-S."/>
            <person name="Embley T.M."/>
            <person name="Coombs G.H."/>
            <person name="Mottram J.C."/>
            <person name="Tachezy J."/>
            <person name="Fraser-Liggett C.M."/>
            <person name="Johnson P.J."/>
        </authorList>
    </citation>
    <scope>NUCLEOTIDE SEQUENCE [LARGE SCALE GENOMIC DNA]</scope>
    <source>
        <strain evidence="2">G3</strain>
    </source>
</reference>
<name>A2D7E5_TRIV3</name>
<dbReference type="InterPro" id="IPR002110">
    <property type="entry name" value="Ankyrin_rpt"/>
</dbReference>
<dbReference type="AlphaFoldDB" id="A2D7E5"/>
<gene>
    <name evidence="2" type="ORF">TVAG_119990</name>
</gene>
<dbReference type="Pfam" id="PF11929">
    <property type="entry name" value="DUF3447"/>
    <property type="match status" value="1"/>
</dbReference>
<protein>
    <recommendedName>
        <fullName evidence="1">DUF3447 domain-containing protein</fullName>
    </recommendedName>
</protein>
<dbReference type="OrthoDB" id="1577640at2759"/>
<dbReference type="InParanoid" id="A2D7E5"/>
<dbReference type="PANTHER" id="PTHR46224">
    <property type="entry name" value="ANKYRIN REPEAT FAMILY PROTEIN"/>
    <property type="match status" value="1"/>
</dbReference>
<dbReference type="SMART" id="SM00248">
    <property type="entry name" value="ANK"/>
    <property type="match status" value="4"/>
</dbReference>
<dbReference type="SUPFAM" id="SSF48403">
    <property type="entry name" value="Ankyrin repeat"/>
    <property type="match status" value="1"/>
</dbReference>
<dbReference type="EMBL" id="DS113177">
    <property type="protein sequence ID" value="EAY23662.1"/>
    <property type="molecule type" value="Genomic_DNA"/>
</dbReference>
<dbReference type="Pfam" id="PF00023">
    <property type="entry name" value="Ank"/>
    <property type="match status" value="1"/>
</dbReference>
<dbReference type="InterPro" id="IPR036770">
    <property type="entry name" value="Ankyrin_rpt-contain_sf"/>
</dbReference>
<dbReference type="KEGG" id="tva:4720770"/>
<feature type="domain" description="DUF3447" evidence="1">
    <location>
        <begin position="144"/>
        <end position="215"/>
    </location>
</feature>
<evidence type="ECO:0000259" key="1">
    <source>
        <dbReference type="Pfam" id="PF11929"/>
    </source>
</evidence>